<feature type="domain" description="SusD-like N-terminal" evidence="7">
    <location>
        <begin position="106"/>
        <end position="230"/>
    </location>
</feature>
<proteinExistence type="inferred from homology"/>
<feature type="domain" description="RagB/SusD" evidence="6">
    <location>
        <begin position="385"/>
        <end position="555"/>
    </location>
</feature>
<protein>
    <submittedName>
        <fullName evidence="8">RagB/SusD family nutrient uptake outer membrane protein</fullName>
    </submittedName>
</protein>
<evidence type="ECO:0000259" key="7">
    <source>
        <dbReference type="Pfam" id="PF14322"/>
    </source>
</evidence>
<evidence type="ECO:0000259" key="6">
    <source>
        <dbReference type="Pfam" id="PF07980"/>
    </source>
</evidence>
<dbReference type="PROSITE" id="PS51257">
    <property type="entry name" value="PROKAR_LIPOPROTEIN"/>
    <property type="match status" value="1"/>
</dbReference>
<comment type="similarity">
    <text evidence="2">Belongs to the SusD family.</text>
</comment>
<dbReference type="OrthoDB" id="906516at2"/>
<dbReference type="EMBL" id="RQJO01000008">
    <property type="protein sequence ID" value="RRB04725.1"/>
    <property type="molecule type" value="Genomic_DNA"/>
</dbReference>
<comment type="subcellular location">
    <subcellularLocation>
        <location evidence="1">Cell outer membrane</location>
    </subcellularLocation>
</comment>
<dbReference type="Pfam" id="PF14322">
    <property type="entry name" value="SusD-like_3"/>
    <property type="match status" value="1"/>
</dbReference>
<dbReference type="AlphaFoldDB" id="A0A3P1BUD2"/>
<sequence>MKYILTILSKRYLTALSTLVLVFGSSACKDTVLDEVPRAFLNPDVVLVDKTGFETAIIAIHAAARDELFGTDTENLHAMNIGTDAYMPGAVSTLLRDYNVSLTPTLASVDLWWEWAYLKMLSRSNIVLDYADKATVKWASEAEKNAIVAEARFFRGYTYSILANLYGGVPLVAHVETTPKTDYTRASRQEVLDFARQDLEFASQWLPKKPAVPGRIVKAAADHFLSEVYLALGNYDKAIEAASAVINDGSYKLMTQRFGSKLDQPGDVFSDLFRDKNQNLAANTETIWALQFEYQTPGGVTYTNATNATAFGGNSSMRAWGAGYHNIKDPEGKAGMVVCDSLGRPVGWVMGTPYASYDVWKEDWNDMRNSSYNIRRTFYYNNNTSRFFKQKVDPIAAKIDTLNSGWYYPYTRKLEGDPLAGNTAGRTFVEFYKIRLAETYLLRAEAYIRKGDKQKAADDLNVLRNRAKAKPVTADRATLDYVLDERVRELIMEEPRRRTLIRFGFLANSPVLVDRVKKFNTKTGSNIAEKHELFPIPQKFIDANLDAKIEQNPGY</sequence>
<dbReference type="Gene3D" id="1.25.40.390">
    <property type="match status" value="1"/>
</dbReference>
<gene>
    <name evidence="8" type="ORF">EHT25_14755</name>
</gene>
<dbReference type="SUPFAM" id="SSF48452">
    <property type="entry name" value="TPR-like"/>
    <property type="match status" value="1"/>
</dbReference>
<dbReference type="RefSeq" id="WP_124875734.1">
    <property type="nucleotide sequence ID" value="NZ_RQJO01000008.1"/>
</dbReference>
<dbReference type="GO" id="GO:0009279">
    <property type="term" value="C:cell outer membrane"/>
    <property type="evidence" value="ECO:0007669"/>
    <property type="project" value="UniProtKB-SubCell"/>
</dbReference>
<dbReference type="Proteomes" id="UP000271925">
    <property type="component" value="Unassembled WGS sequence"/>
</dbReference>
<keyword evidence="4" id="KW-0472">Membrane</keyword>
<dbReference type="InterPro" id="IPR011990">
    <property type="entry name" value="TPR-like_helical_dom_sf"/>
</dbReference>
<organism evidence="8 9">
    <name type="scientific">Larkinella rosea</name>
    <dbReference type="NCBI Taxonomy" id="2025312"/>
    <lineage>
        <taxon>Bacteria</taxon>
        <taxon>Pseudomonadati</taxon>
        <taxon>Bacteroidota</taxon>
        <taxon>Cytophagia</taxon>
        <taxon>Cytophagales</taxon>
        <taxon>Spirosomataceae</taxon>
        <taxon>Larkinella</taxon>
    </lineage>
</organism>
<name>A0A3P1BUD2_9BACT</name>
<accession>A0A3P1BUD2</accession>
<reference evidence="8 9" key="1">
    <citation type="submission" date="2018-11" db="EMBL/GenBank/DDBJ databases">
        <authorList>
            <person name="Zhou Z."/>
            <person name="Wang G."/>
        </authorList>
    </citation>
    <scope>NUCLEOTIDE SEQUENCE [LARGE SCALE GENOMIC DNA]</scope>
    <source>
        <strain evidence="8 9">KCTC52004</strain>
    </source>
</reference>
<evidence type="ECO:0000256" key="2">
    <source>
        <dbReference type="ARBA" id="ARBA00006275"/>
    </source>
</evidence>
<evidence type="ECO:0000256" key="1">
    <source>
        <dbReference type="ARBA" id="ARBA00004442"/>
    </source>
</evidence>
<evidence type="ECO:0000313" key="8">
    <source>
        <dbReference type="EMBL" id="RRB04725.1"/>
    </source>
</evidence>
<dbReference type="Pfam" id="PF07980">
    <property type="entry name" value="SusD_RagB"/>
    <property type="match status" value="1"/>
</dbReference>
<evidence type="ECO:0000313" key="9">
    <source>
        <dbReference type="Proteomes" id="UP000271925"/>
    </source>
</evidence>
<keyword evidence="9" id="KW-1185">Reference proteome</keyword>
<evidence type="ECO:0000256" key="5">
    <source>
        <dbReference type="ARBA" id="ARBA00023237"/>
    </source>
</evidence>
<keyword evidence="3" id="KW-0732">Signal</keyword>
<dbReference type="InterPro" id="IPR033985">
    <property type="entry name" value="SusD-like_N"/>
</dbReference>
<evidence type="ECO:0000256" key="4">
    <source>
        <dbReference type="ARBA" id="ARBA00023136"/>
    </source>
</evidence>
<comment type="caution">
    <text evidence="8">The sequence shown here is derived from an EMBL/GenBank/DDBJ whole genome shotgun (WGS) entry which is preliminary data.</text>
</comment>
<evidence type="ECO:0000256" key="3">
    <source>
        <dbReference type="ARBA" id="ARBA00022729"/>
    </source>
</evidence>
<keyword evidence="5" id="KW-0998">Cell outer membrane</keyword>
<dbReference type="InterPro" id="IPR012944">
    <property type="entry name" value="SusD_RagB_dom"/>
</dbReference>